<accession>A0A2A2LUE1</accession>
<feature type="compositionally biased region" description="Basic residues" evidence="1">
    <location>
        <begin position="145"/>
        <end position="154"/>
    </location>
</feature>
<dbReference type="Proteomes" id="UP000218231">
    <property type="component" value="Unassembled WGS sequence"/>
</dbReference>
<evidence type="ECO:0000256" key="1">
    <source>
        <dbReference type="SAM" id="MobiDB-lite"/>
    </source>
</evidence>
<protein>
    <submittedName>
        <fullName evidence="2">Uncharacterized protein</fullName>
    </submittedName>
</protein>
<sequence length="192" mass="22312">MDSDKEKRVTIKADHPRKTFYERFLMACKEMSDSRNQKYILYNAVLGLKAYPLELNGIQDLKQVKGFGDQLASNCDAAWRIFAEEMEKDGQNSDHRAVRALNGDDYIRYMQAVNRGGGRKRQFDNSKSDKDSKKEQRNGNANGHKQARFHKRICPKIIANPRKERQSKPGIKEKEQMTNSKKTMNSRNLKKR</sequence>
<feature type="compositionally biased region" description="Polar residues" evidence="1">
    <location>
        <begin position="177"/>
        <end position="192"/>
    </location>
</feature>
<organism evidence="2 3">
    <name type="scientific">Diploscapter pachys</name>
    <dbReference type="NCBI Taxonomy" id="2018661"/>
    <lineage>
        <taxon>Eukaryota</taxon>
        <taxon>Metazoa</taxon>
        <taxon>Ecdysozoa</taxon>
        <taxon>Nematoda</taxon>
        <taxon>Chromadorea</taxon>
        <taxon>Rhabditida</taxon>
        <taxon>Rhabditina</taxon>
        <taxon>Rhabditomorpha</taxon>
        <taxon>Rhabditoidea</taxon>
        <taxon>Rhabditidae</taxon>
        <taxon>Diploscapter</taxon>
    </lineage>
</organism>
<feature type="compositionally biased region" description="Basic and acidic residues" evidence="1">
    <location>
        <begin position="121"/>
        <end position="137"/>
    </location>
</feature>
<dbReference type="EMBL" id="LIAE01006428">
    <property type="protein sequence ID" value="PAV89810.1"/>
    <property type="molecule type" value="Genomic_DNA"/>
</dbReference>
<dbReference type="AlphaFoldDB" id="A0A2A2LUE1"/>
<feature type="compositionally biased region" description="Basic and acidic residues" evidence="1">
    <location>
        <begin position="161"/>
        <end position="176"/>
    </location>
</feature>
<evidence type="ECO:0000313" key="2">
    <source>
        <dbReference type="EMBL" id="PAV89810.1"/>
    </source>
</evidence>
<name>A0A2A2LUE1_9BILA</name>
<reference evidence="2 3" key="1">
    <citation type="journal article" date="2017" name="Curr. Biol.">
        <title>Genome architecture and evolution of a unichromosomal asexual nematode.</title>
        <authorList>
            <person name="Fradin H."/>
            <person name="Zegar C."/>
            <person name="Gutwein M."/>
            <person name="Lucas J."/>
            <person name="Kovtun M."/>
            <person name="Corcoran D."/>
            <person name="Baugh L.R."/>
            <person name="Kiontke K."/>
            <person name="Gunsalus K."/>
            <person name="Fitch D.H."/>
            <person name="Piano F."/>
        </authorList>
    </citation>
    <scope>NUCLEOTIDE SEQUENCE [LARGE SCALE GENOMIC DNA]</scope>
    <source>
        <strain evidence="2">PF1309</strain>
    </source>
</reference>
<dbReference type="Gene3D" id="1.10.150.110">
    <property type="entry name" value="DNA polymerase beta, N-terminal domain-like"/>
    <property type="match status" value="1"/>
</dbReference>
<proteinExistence type="predicted"/>
<feature type="region of interest" description="Disordered" evidence="1">
    <location>
        <begin position="115"/>
        <end position="192"/>
    </location>
</feature>
<dbReference type="InterPro" id="IPR027421">
    <property type="entry name" value="DNA_pol_lamdba_lyase_dom_sf"/>
</dbReference>
<evidence type="ECO:0000313" key="3">
    <source>
        <dbReference type="Proteomes" id="UP000218231"/>
    </source>
</evidence>
<comment type="caution">
    <text evidence="2">The sequence shown here is derived from an EMBL/GenBank/DDBJ whole genome shotgun (WGS) entry which is preliminary data.</text>
</comment>
<gene>
    <name evidence="2" type="ORF">WR25_20053</name>
</gene>
<keyword evidence="3" id="KW-1185">Reference proteome</keyword>
<dbReference type="STRING" id="2018661.A0A2A2LUE1"/>